<dbReference type="InterPro" id="IPR017850">
    <property type="entry name" value="Alkaline_phosphatase_core_sf"/>
</dbReference>
<dbReference type="AlphaFoldDB" id="A0AAQ4EWF7"/>
<keyword evidence="2" id="KW-1185">Reference proteome</keyword>
<evidence type="ECO:0000313" key="2">
    <source>
        <dbReference type="Proteomes" id="UP001321473"/>
    </source>
</evidence>
<dbReference type="GO" id="GO:0005615">
    <property type="term" value="C:extracellular space"/>
    <property type="evidence" value="ECO:0007669"/>
    <property type="project" value="TreeGrafter"/>
</dbReference>
<dbReference type="PANTHER" id="PTHR10974:SF1">
    <property type="entry name" value="FI08016P-RELATED"/>
    <property type="match status" value="1"/>
</dbReference>
<dbReference type="CDD" id="cd16021">
    <property type="entry name" value="ALP_like"/>
    <property type="match status" value="1"/>
</dbReference>
<dbReference type="FunFam" id="3.40.720.10:FF:000017">
    <property type="entry name" value="Predicted protein"/>
    <property type="match status" value="1"/>
</dbReference>
<dbReference type="Pfam" id="PF02995">
    <property type="entry name" value="DUF229"/>
    <property type="match status" value="1"/>
</dbReference>
<proteinExistence type="predicted"/>
<dbReference type="InterPro" id="IPR004245">
    <property type="entry name" value="DUF229"/>
</dbReference>
<dbReference type="EMBL" id="JARKHS020010408">
    <property type="protein sequence ID" value="KAK8778803.1"/>
    <property type="molecule type" value="Genomic_DNA"/>
</dbReference>
<accession>A0AAQ4EWF7</accession>
<dbReference type="Proteomes" id="UP001321473">
    <property type="component" value="Unassembled WGS sequence"/>
</dbReference>
<sequence>DGLPAMIPENLKEHDVLPEHLVCFYKEIYQNESLDKPDEKYFYGPREPLLFDKPLTKEFLFVECATNRYPDQPFHDQFLLNPIIKDKVEDRCRKTPEGTPHNLSFLVLGLDSVSYLNLDRHLPKTAKFVRENLDAFELRGYNKLGDNSYPNQVPLITGLKDFEATRTALDGFFDNLTDQFIWQQYGKRGYRTMFLEESPFYGLFNYFSQGFRRAPADYYLRPVIMAMDDSPKKTQDWERVRCLGPTMPFEELLDYLTRFTDVMAKRPFFSYTWISEITHDSLNSAGYADEPFRKTLEKLQYSGVLNHTVLVFLSDHGLRFGDVRATYIGKFEDRQPFAFLVFPPWFLKQNPEAAHNLRINQHRLTTHFDVHAMLAELLDYPNLERPNTTYGLSLLHEVPDTRTCADASITHHWCTCSARADGDVSAELAWSLANHFVSKINGWVAHAVRKCAVYQLLQVMDVTALQATPGERAANTSHYWVTVKLSPGGAVFEGTVRVRGSNFTVLKEVSRCNWFSGQSYCVRNHWLEKFCYCLRTVGELI</sequence>
<reference evidence="1 2" key="1">
    <citation type="journal article" date="2023" name="Arcadia Sci">
        <title>De novo assembly of a long-read Amblyomma americanum tick genome.</title>
        <authorList>
            <person name="Chou S."/>
            <person name="Poskanzer K.E."/>
            <person name="Rollins M."/>
            <person name="Thuy-Boun P.S."/>
        </authorList>
    </citation>
    <scope>NUCLEOTIDE SEQUENCE [LARGE SCALE GENOMIC DNA]</scope>
    <source>
        <strain evidence="1">F_SG_1</strain>
        <tissue evidence="1">Salivary glands</tissue>
    </source>
</reference>
<name>A0AAQ4EWF7_AMBAM</name>
<feature type="non-terminal residue" evidence="1">
    <location>
        <position position="1"/>
    </location>
</feature>
<protein>
    <submittedName>
        <fullName evidence="1">Uncharacterized protein</fullName>
    </submittedName>
</protein>
<organism evidence="1 2">
    <name type="scientific">Amblyomma americanum</name>
    <name type="common">Lone star tick</name>
    <dbReference type="NCBI Taxonomy" id="6943"/>
    <lineage>
        <taxon>Eukaryota</taxon>
        <taxon>Metazoa</taxon>
        <taxon>Ecdysozoa</taxon>
        <taxon>Arthropoda</taxon>
        <taxon>Chelicerata</taxon>
        <taxon>Arachnida</taxon>
        <taxon>Acari</taxon>
        <taxon>Parasitiformes</taxon>
        <taxon>Ixodida</taxon>
        <taxon>Ixodoidea</taxon>
        <taxon>Ixodidae</taxon>
        <taxon>Amblyomminae</taxon>
        <taxon>Amblyomma</taxon>
    </lineage>
</organism>
<comment type="caution">
    <text evidence="1">The sequence shown here is derived from an EMBL/GenBank/DDBJ whole genome shotgun (WGS) entry which is preliminary data.</text>
</comment>
<dbReference type="PANTHER" id="PTHR10974">
    <property type="entry name" value="FI08016P-RELATED"/>
    <property type="match status" value="1"/>
</dbReference>
<gene>
    <name evidence="1" type="ORF">V5799_019854</name>
</gene>
<evidence type="ECO:0000313" key="1">
    <source>
        <dbReference type="EMBL" id="KAK8778803.1"/>
    </source>
</evidence>
<dbReference type="Gene3D" id="3.40.720.10">
    <property type="entry name" value="Alkaline Phosphatase, subunit A"/>
    <property type="match status" value="1"/>
</dbReference>
<dbReference type="SUPFAM" id="SSF53649">
    <property type="entry name" value="Alkaline phosphatase-like"/>
    <property type="match status" value="1"/>
</dbReference>